<feature type="compositionally biased region" description="Low complexity" evidence="8">
    <location>
        <begin position="305"/>
        <end position="315"/>
    </location>
</feature>
<evidence type="ECO:0000256" key="2">
    <source>
        <dbReference type="ARBA" id="ARBA00004186"/>
    </source>
</evidence>
<reference evidence="10" key="1">
    <citation type="submission" date="2022-06" db="EMBL/GenBank/DDBJ databases">
        <authorList>
            <consortium name="SYNGENTA / RWTH Aachen University"/>
        </authorList>
    </citation>
    <scope>NUCLEOTIDE SEQUENCE</scope>
</reference>
<feature type="region of interest" description="Disordered" evidence="8">
    <location>
        <begin position="1139"/>
        <end position="1162"/>
    </location>
</feature>
<sequence>MIPSCNGSKPSVASSSSATTAHLTIPEDIRLKCSYYSNGIRSQVDALYEEQHKWLDDHLLSIKDTLTKVKLKKAGTRAVMAGIIKTPSRRRFKSVMAVEEGANPGKRLFTEIQSNSPSITLGELKRCYPNLGSPEIRSLIDFKAGARLREIEDRHKNDLLVLEKQYESPTKASDQTKPNPLLGGESLEKSILCASIDSTHSVNPTISQFSIDNHKSTSILQLERTYNIAENSKKNIDSHLSGMDNNPPDYEQPQDPELSHESTGSTSTGEDVEANDVYANNGHELSAIQEGEEEEDNAATRLSKSRSSLPESSNSKDGPHITLPHPPINSSEMLETIDQNTALDIPAVESNQSASMSSRQDRKSDVALLENQMKKPDYPDILQFDRKIDQVGPNKDTQFKMLQQVDSSIPSVEKLDSGDKDDSKSCQEAVFASSILPEVSTLQPNPTIKHQSSEEVSVRSIENSTREKLQPALDIVSSASPLPAVSKHQKFQSLVVMVPPTSELAASKPHLSTVASNSDPKPEIENYKSRTAESINQTTSLFQSRNDVPNSTSAKHLVHSSKGAEPFHLDSVIEVPLNDNPSSLRNNLNSSVSSNCASKASENDSQTPGPSARNFFTPGNTRAAMIQSPHSQWSSKPSNNLRGQIKPLNISVVSCLGKGEGQKSLISVLSSTEQTTQPIIQSNNSHLMNAASNPHPSASFRRISNNAEVTDFRTTSLKRTSADAGFPYSSETHEAKVPKFQTPAPSNPKTSMTGGAKRGMEDLKSRLSKIQRDSAMHERKQHSAPTALADTSVIIPQQLNVSLSHSSAFSKPLLPTEPLSALSSISSSASRAQSNLPLTKITSQTLDYFVVSENNVDQRETSQAKQNNVFPLPPVTQAKPTLETLTSSKQSKPPQISQASVGVLLPNLFNSAPTNPSTLSSDTQAVKVTEIKNSLEISLSASPTSSLTLSHAKKNKSSVDVKAQATKVENKHLAFLKGTTTPANSPPIFNRMEKAASPNLFSPGEATEANNSQLLQDIQANENEDIGGCSSPRESVAENRKRHTNEDIVASSNEEAKESEDEDVRSEDEAEVIGDETHDEENSNKNELVHEGVVEEIDSDDYGEPSIEIATFAPCVKGKTDRSPQEKANSVYKTEASELGKLVNQNTPRAQQIGNSKVVPSSAVSSSGGLLSVFKAGAALASSWTTMKNKPEVKSLQLAAVAAKKEQEERERKAVLKEERRMAAAEKKRAEEASKAENERKLKVSEAEKKRQDREEALKSRNVAKSKAGAINSSAASAQSEAGKKRKVEAESNKIMEQKKIKPQQKQESRTVANTNNLKNSTSSFRPSRVAPAAPGSIKATSKIQNLQVTTSINNKSAASESSVNRPTIASLKTQQKPPRPPSQISQQSMLPKSTSLAPGSSTKSASSSGKGKTKEEYEVKEVDEYIELPDIDSEYSDDDESEHERKEAKLPDWAQSPALRQALENQKKVNPDDVFGGNIPPPKMDEIFRGKASRFRKRTSSANWTGADQLTALEEAEYVKRMGYLQKNSKQTKS</sequence>
<feature type="compositionally biased region" description="Polar residues" evidence="8">
    <location>
        <begin position="1390"/>
        <end position="1399"/>
    </location>
</feature>
<feature type="domain" description="Inner centromere protein ARK-binding" evidence="9">
    <location>
        <begin position="1431"/>
        <end position="1489"/>
    </location>
</feature>
<feature type="region of interest" description="Disordered" evidence="8">
    <location>
        <begin position="578"/>
        <end position="618"/>
    </location>
</feature>
<name>A0AAV0AV70_PHAPC</name>
<keyword evidence="4" id="KW-0963">Cytoplasm</keyword>
<keyword evidence="7" id="KW-0539">Nucleus</keyword>
<protein>
    <submittedName>
        <fullName evidence="10">Expressed protein</fullName>
    </submittedName>
</protein>
<feature type="compositionally biased region" description="Polar residues" evidence="8">
    <location>
        <begin position="1271"/>
        <end position="1280"/>
    </location>
</feature>
<dbReference type="Gene3D" id="6.10.250.2990">
    <property type="match status" value="1"/>
</dbReference>
<keyword evidence="11" id="KW-1185">Reference proteome</keyword>
<dbReference type="GO" id="GO:0005819">
    <property type="term" value="C:spindle"/>
    <property type="evidence" value="ECO:0007669"/>
    <property type="project" value="UniProtKB-SubCell"/>
</dbReference>
<feature type="compositionally biased region" description="Basic and acidic residues" evidence="8">
    <location>
        <begin position="1204"/>
        <end position="1259"/>
    </location>
</feature>
<evidence type="ECO:0000256" key="7">
    <source>
        <dbReference type="ARBA" id="ARBA00023242"/>
    </source>
</evidence>
<dbReference type="GO" id="GO:0007059">
    <property type="term" value="P:chromosome segregation"/>
    <property type="evidence" value="ECO:0007669"/>
    <property type="project" value="UniProtKB-KW"/>
</dbReference>
<feature type="compositionally biased region" description="Polar residues" evidence="8">
    <location>
        <begin position="596"/>
        <end position="609"/>
    </location>
</feature>
<feature type="region of interest" description="Disordered" evidence="8">
    <location>
        <begin position="728"/>
        <end position="759"/>
    </location>
</feature>
<feature type="compositionally biased region" description="Acidic residues" evidence="8">
    <location>
        <begin position="1057"/>
        <end position="1079"/>
    </location>
</feature>
<feature type="compositionally biased region" description="Polar residues" evidence="8">
    <location>
        <begin position="1143"/>
        <end position="1155"/>
    </location>
</feature>
<evidence type="ECO:0000256" key="4">
    <source>
        <dbReference type="ARBA" id="ARBA00022490"/>
    </source>
</evidence>
<feature type="region of interest" description="Disordered" evidence="8">
    <location>
        <begin position="1023"/>
        <end position="1089"/>
    </location>
</feature>
<accession>A0AAV0AV70</accession>
<feature type="compositionally biased region" description="Polar residues" evidence="8">
    <location>
        <begin position="743"/>
        <end position="753"/>
    </location>
</feature>
<dbReference type="InterPro" id="IPR005635">
    <property type="entry name" value="Inner_centromere_prot_ARK-bd"/>
</dbReference>
<comment type="caution">
    <text evidence="10">The sequence shown here is derived from an EMBL/GenBank/DDBJ whole genome shotgun (WGS) entry which is preliminary data.</text>
</comment>
<feature type="compositionally biased region" description="Polar residues" evidence="8">
    <location>
        <begin position="541"/>
        <end position="554"/>
    </location>
</feature>
<feature type="compositionally biased region" description="Basic and acidic residues" evidence="8">
    <location>
        <begin position="1413"/>
        <end position="1424"/>
    </location>
</feature>
<dbReference type="Proteomes" id="UP001153365">
    <property type="component" value="Unassembled WGS sequence"/>
</dbReference>
<feature type="compositionally biased region" description="Basic and acidic residues" evidence="8">
    <location>
        <begin position="1080"/>
        <end position="1089"/>
    </location>
</feature>
<feature type="region of interest" description="Disordered" evidence="8">
    <location>
        <begin position="236"/>
        <end position="271"/>
    </location>
</feature>
<comment type="similarity">
    <text evidence="3">Belongs to the INCENP family.</text>
</comment>
<gene>
    <name evidence="10" type="ORF">PPACK8108_LOCUS7190</name>
</gene>
<dbReference type="PANTHER" id="PTHR13142:SF1">
    <property type="entry name" value="INNER CENTROMERE PROTEIN"/>
    <property type="match status" value="1"/>
</dbReference>
<dbReference type="EMBL" id="CALTRL010001401">
    <property type="protein sequence ID" value="CAH7672385.1"/>
    <property type="molecule type" value="Genomic_DNA"/>
</dbReference>
<evidence type="ECO:0000256" key="6">
    <source>
        <dbReference type="ARBA" id="ARBA00023212"/>
    </source>
</evidence>
<feature type="compositionally biased region" description="Polar residues" evidence="8">
    <location>
        <begin position="1339"/>
        <end position="1374"/>
    </location>
</feature>
<comment type="subcellular location">
    <subcellularLocation>
        <location evidence="2">Cytoplasm</location>
        <location evidence="2">Cytoskeleton</location>
        <location evidence="2">Spindle</location>
    </subcellularLocation>
    <subcellularLocation>
        <location evidence="1">Nucleus</location>
    </subcellularLocation>
</comment>
<feature type="region of interest" description="Disordered" evidence="8">
    <location>
        <begin position="541"/>
        <end position="561"/>
    </location>
</feature>
<evidence type="ECO:0000259" key="9">
    <source>
        <dbReference type="Pfam" id="PF03941"/>
    </source>
</evidence>
<evidence type="ECO:0000313" key="11">
    <source>
        <dbReference type="Proteomes" id="UP001153365"/>
    </source>
</evidence>
<keyword evidence="5" id="KW-0159">Chromosome partition</keyword>
<feature type="compositionally biased region" description="Low complexity" evidence="8">
    <location>
        <begin position="1400"/>
        <end position="1411"/>
    </location>
</feature>
<dbReference type="PANTHER" id="PTHR13142">
    <property type="entry name" value="INNER CENTROMERE PROTEIN"/>
    <property type="match status" value="1"/>
</dbReference>
<evidence type="ECO:0000256" key="5">
    <source>
        <dbReference type="ARBA" id="ARBA00022829"/>
    </source>
</evidence>
<organism evidence="10 11">
    <name type="scientific">Phakopsora pachyrhizi</name>
    <name type="common">Asian soybean rust disease fungus</name>
    <dbReference type="NCBI Taxonomy" id="170000"/>
    <lineage>
        <taxon>Eukaryota</taxon>
        <taxon>Fungi</taxon>
        <taxon>Dikarya</taxon>
        <taxon>Basidiomycota</taxon>
        <taxon>Pucciniomycotina</taxon>
        <taxon>Pucciniomycetes</taxon>
        <taxon>Pucciniales</taxon>
        <taxon>Phakopsoraceae</taxon>
        <taxon>Phakopsora</taxon>
    </lineage>
</organism>
<feature type="compositionally biased region" description="Acidic residues" evidence="8">
    <location>
        <begin position="1425"/>
        <end position="1442"/>
    </location>
</feature>
<evidence type="ECO:0000256" key="1">
    <source>
        <dbReference type="ARBA" id="ARBA00004123"/>
    </source>
</evidence>
<feature type="region of interest" description="Disordered" evidence="8">
    <location>
        <begin position="1204"/>
        <end position="1487"/>
    </location>
</feature>
<evidence type="ECO:0000256" key="3">
    <source>
        <dbReference type="ARBA" id="ARBA00010042"/>
    </source>
</evidence>
<dbReference type="GO" id="GO:0005634">
    <property type="term" value="C:nucleus"/>
    <property type="evidence" value="ECO:0007669"/>
    <property type="project" value="UniProtKB-SubCell"/>
</dbReference>
<evidence type="ECO:0000313" key="10">
    <source>
        <dbReference type="EMBL" id="CAH7672385.1"/>
    </source>
</evidence>
<keyword evidence="6" id="KW-0206">Cytoskeleton</keyword>
<feature type="compositionally biased region" description="Basic and acidic residues" evidence="8">
    <location>
        <begin position="1288"/>
        <end position="1309"/>
    </location>
</feature>
<dbReference type="Pfam" id="PF03941">
    <property type="entry name" value="INCENP_ARK-bind"/>
    <property type="match status" value="1"/>
</dbReference>
<evidence type="ECO:0000256" key="8">
    <source>
        <dbReference type="SAM" id="MobiDB-lite"/>
    </source>
</evidence>
<feature type="compositionally biased region" description="Polar residues" evidence="8">
    <location>
        <begin position="1310"/>
        <end position="1326"/>
    </location>
</feature>
<feature type="compositionally biased region" description="Low complexity" evidence="8">
    <location>
        <begin position="578"/>
        <end position="595"/>
    </location>
</feature>
<feature type="region of interest" description="Disordered" evidence="8">
    <location>
        <begin position="287"/>
        <end position="331"/>
    </location>
</feature>
<proteinExistence type="inferred from homology"/>